<organism evidence="3 4">
    <name type="scientific">Passalora fulva</name>
    <name type="common">Tomato leaf mold</name>
    <name type="synonym">Cladosporium fulvum</name>
    <dbReference type="NCBI Taxonomy" id="5499"/>
    <lineage>
        <taxon>Eukaryota</taxon>
        <taxon>Fungi</taxon>
        <taxon>Dikarya</taxon>
        <taxon>Ascomycota</taxon>
        <taxon>Pezizomycotina</taxon>
        <taxon>Dothideomycetes</taxon>
        <taxon>Dothideomycetidae</taxon>
        <taxon>Mycosphaerellales</taxon>
        <taxon>Mycosphaerellaceae</taxon>
        <taxon>Fulvia</taxon>
    </lineage>
</organism>
<dbReference type="Gene3D" id="3.40.50.720">
    <property type="entry name" value="NAD(P)-binding Rossmann-like Domain"/>
    <property type="match status" value="1"/>
</dbReference>
<evidence type="ECO:0000313" key="4">
    <source>
        <dbReference type="Proteomes" id="UP000756132"/>
    </source>
</evidence>
<feature type="region of interest" description="Disordered" evidence="2">
    <location>
        <begin position="41"/>
        <end position="61"/>
    </location>
</feature>
<dbReference type="PANTHER" id="PTHR42760">
    <property type="entry name" value="SHORT-CHAIN DEHYDROGENASES/REDUCTASES FAMILY MEMBER"/>
    <property type="match status" value="1"/>
</dbReference>
<keyword evidence="4" id="KW-1185">Reference proteome</keyword>
<dbReference type="CDD" id="cd05233">
    <property type="entry name" value="SDR_c"/>
    <property type="match status" value="1"/>
</dbReference>
<dbReference type="Proteomes" id="UP000756132">
    <property type="component" value="Chromosome 3"/>
</dbReference>
<dbReference type="InterPro" id="IPR002347">
    <property type="entry name" value="SDR_fam"/>
</dbReference>
<gene>
    <name evidence="3" type="ORF">CLAFUR5_08728</name>
</gene>
<sequence>MPSIADLPRPVKTYHTQTYDRISPSNAQFKGEGKTVLITGGVTGQSTKPAPAMEPTTNTQSDRPRMIEVLSSVGPIDVLVLSAAASHKHVKSTSIDPAEFDETFTTNILACYDMVRAYISQPSPSNKTVINVSSGAAHVTLPGQVGYGASKAGFLHVLSAMAAEYSPETDGVRLMSMPPGTILTDMARKTGYGEADFPWEDEKLPGDFAVWLAGNEADFLHGRLVWAQWDVEELLGLRKRAEEEPGFLKLGLIF</sequence>
<accession>A0A9Q8LDR0</accession>
<evidence type="ECO:0000256" key="1">
    <source>
        <dbReference type="ARBA" id="ARBA00006484"/>
    </source>
</evidence>
<comment type="similarity">
    <text evidence="1">Belongs to the short-chain dehydrogenases/reductases (SDR) family.</text>
</comment>
<dbReference type="Pfam" id="PF00106">
    <property type="entry name" value="adh_short"/>
    <property type="match status" value="1"/>
</dbReference>
<name>A0A9Q8LDR0_PASFU</name>
<dbReference type="GeneID" id="71988606"/>
<dbReference type="OMA" id="QHFAWER"/>
<dbReference type="KEGG" id="ffu:CLAFUR5_08728"/>
<dbReference type="GO" id="GO:0016616">
    <property type="term" value="F:oxidoreductase activity, acting on the CH-OH group of donors, NAD or NADP as acceptor"/>
    <property type="evidence" value="ECO:0007669"/>
    <property type="project" value="TreeGrafter"/>
</dbReference>
<dbReference type="AlphaFoldDB" id="A0A9Q8LDR0"/>
<proteinExistence type="inferred from homology"/>
<dbReference type="InterPro" id="IPR036291">
    <property type="entry name" value="NAD(P)-bd_dom_sf"/>
</dbReference>
<evidence type="ECO:0000313" key="3">
    <source>
        <dbReference type="EMBL" id="UJO15514.1"/>
    </source>
</evidence>
<dbReference type="OrthoDB" id="1933717at2759"/>
<protein>
    <submittedName>
        <fullName evidence="3">Short chain dehydrogenase citE</fullName>
    </submittedName>
</protein>
<reference evidence="3" key="1">
    <citation type="submission" date="2021-12" db="EMBL/GenBank/DDBJ databases">
        <authorList>
            <person name="Zaccaron A."/>
            <person name="Stergiopoulos I."/>
        </authorList>
    </citation>
    <scope>NUCLEOTIDE SEQUENCE</scope>
    <source>
        <strain evidence="3">Race5_Kim</strain>
    </source>
</reference>
<dbReference type="RefSeq" id="XP_047759880.1">
    <property type="nucleotide sequence ID" value="XM_047907876.1"/>
</dbReference>
<dbReference type="SUPFAM" id="SSF51735">
    <property type="entry name" value="NAD(P)-binding Rossmann-fold domains"/>
    <property type="match status" value="1"/>
</dbReference>
<reference evidence="3" key="2">
    <citation type="journal article" date="2022" name="Microb. Genom.">
        <title>A chromosome-scale genome assembly of the tomato pathogen Cladosporium fulvum reveals a compartmentalized genome architecture and the presence of a dispensable chromosome.</title>
        <authorList>
            <person name="Zaccaron A.Z."/>
            <person name="Chen L.H."/>
            <person name="Samaras A."/>
            <person name="Stergiopoulos I."/>
        </authorList>
    </citation>
    <scope>NUCLEOTIDE SEQUENCE</scope>
    <source>
        <strain evidence="3">Race5_Kim</strain>
    </source>
</reference>
<dbReference type="PRINTS" id="PR00081">
    <property type="entry name" value="GDHRDH"/>
</dbReference>
<evidence type="ECO:0000256" key="2">
    <source>
        <dbReference type="SAM" id="MobiDB-lite"/>
    </source>
</evidence>
<dbReference type="EMBL" id="CP090165">
    <property type="protein sequence ID" value="UJO15514.1"/>
    <property type="molecule type" value="Genomic_DNA"/>
</dbReference>